<keyword evidence="2" id="KW-1185">Reference proteome</keyword>
<proteinExistence type="predicted"/>
<evidence type="ECO:0000313" key="1">
    <source>
        <dbReference type="EMBL" id="KAK5295316.1"/>
    </source>
</evidence>
<gene>
    <name evidence="1" type="ORF">LTR16_001150</name>
</gene>
<dbReference type="EMBL" id="JAVRRA010000052">
    <property type="protein sequence ID" value="KAK5295316.1"/>
    <property type="molecule type" value="Genomic_DNA"/>
</dbReference>
<sequence length="324" mass="37063">MSPNSSPFRIAPEDLAVISRSEGFQILRSYLASDAAYEYVDPDSINKQWLISKYSFCGFHESSDSQVRDTWLLHRDVLHALIVPVAELFREASILAESATCSRTREDLELAYRGDARGAYLWLQCFLADEEDWVFTRGCPACAVEKILHTESHIRFVLAATHLSSSHELPYEGRPALPTLSCWLDSLHHALDQDSFWGPGYFEYIEPKAVHLEEGIQDLITQCFQIEALVSSPTTAQTPDQQLIVHPSLSRAAPEHGGRHGTRIRKSRMAKKQMRMLKEEERWLQQIVWYFWKALDPITTPAKFEIEIQPRRPQAVRVRALTSP</sequence>
<organism evidence="1 2">
    <name type="scientific">Cryomyces antarcticus</name>
    <dbReference type="NCBI Taxonomy" id="329879"/>
    <lineage>
        <taxon>Eukaryota</taxon>
        <taxon>Fungi</taxon>
        <taxon>Dikarya</taxon>
        <taxon>Ascomycota</taxon>
        <taxon>Pezizomycotina</taxon>
        <taxon>Dothideomycetes</taxon>
        <taxon>Dothideomycetes incertae sedis</taxon>
        <taxon>Cryomyces</taxon>
    </lineage>
</organism>
<evidence type="ECO:0000313" key="2">
    <source>
        <dbReference type="Proteomes" id="UP001357485"/>
    </source>
</evidence>
<protein>
    <submittedName>
        <fullName evidence="1">Uncharacterized protein</fullName>
    </submittedName>
</protein>
<dbReference type="Proteomes" id="UP001357485">
    <property type="component" value="Unassembled WGS sequence"/>
</dbReference>
<comment type="caution">
    <text evidence="1">The sequence shown here is derived from an EMBL/GenBank/DDBJ whole genome shotgun (WGS) entry which is preliminary data.</text>
</comment>
<reference evidence="1 2" key="1">
    <citation type="submission" date="2023-08" db="EMBL/GenBank/DDBJ databases">
        <title>Black Yeasts Isolated from many extreme environments.</title>
        <authorList>
            <person name="Coleine C."/>
            <person name="Stajich J.E."/>
            <person name="Selbmann L."/>
        </authorList>
    </citation>
    <scope>NUCLEOTIDE SEQUENCE [LARGE SCALE GENOMIC DNA]</scope>
    <source>
        <strain evidence="1 2">CCFEE 536</strain>
    </source>
</reference>
<name>A0ABR0M8C2_9PEZI</name>
<accession>A0ABR0M8C2</accession>